<accession>A0A8H4W5L1</accession>
<dbReference type="EMBL" id="JAAMPI010000194">
    <property type="protein sequence ID" value="KAF4634301.1"/>
    <property type="molecule type" value="Genomic_DNA"/>
</dbReference>
<proteinExistence type="predicted"/>
<dbReference type="OrthoDB" id="2410195at2759"/>
<sequence length="184" mass="19322">MSGTQESVAQQNAAVLEALNAVTIATELFRSVSTENAGVIDIHASRIVGEAHSALMTSAVKLVNVIRGPTGSVWAHLENVAYTGAIRALLEMGAFNALPLDGSMVEVQNLGEELQVKEAEVEIGNEIVEPDAEAEVEVGNGIVEPDAEADIDADMDVGEESAIMEVATEEIIRRVAPKALSISS</sequence>
<keyword evidence="2" id="KW-1185">Reference proteome</keyword>
<name>A0A8H4W5L1_9HELO</name>
<comment type="caution">
    <text evidence="1">The sequence shown here is derived from an EMBL/GenBank/DDBJ whole genome shotgun (WGS) entry which is preliminary data.</text>
</comment>
<dbReference type="Proteomes" id="UP000566819">
    <property type="component" value="Unassembled WGS sequence"/>
</dbReference>
<evidence type="ECO:0000313" key="1">
    <source>
        <dbReference type="EMBL" id="KAF4634301.1"/>
    </source>
</evidence>
<dbReference type="AlphaFoldDB" id="A0A8H4W5L1"/>
<evidence type="ECO:0000313" key="2">
    <source>
        <dbReference type="Proteomes" id="UP000566819"/>
    </source>
</evidence>
<organism evidence="1 2">
    <name type="scientific">Cudoniella acicularis</name>
    <dbReference type="NCBI Taxonomy" id="354080"/>
    <lineage>
        <taxon>Eukaryota</taxon>
        <taxon>Fungi</taxon>
        <taxon>Dikarya</taxon>
        <taxon>Ascomycota</taxon>
        <taxon>Pezizomycotina</taxon>
        <taxon>Leotiomycetes</taxon>
        <taxon>Helotiales</taxon>
        <taxon>Tricladiaceae</taxon>
        <taxon>Cudoniella</taxon>
    </lineage>
</organism>
<reference evidence="1 2" key="1">
    <citation type="submission" date="2020-03" db="EMBL/GenBank/DDBJ databases">
        <title>Draft Genome Sequence of Cudoniella acicularis.</title>
        <authorList>
            <person name="Buettner E."/>
            <person name="Kellner H."/>
        </authorList>
    </citation>
    <scope>NUCLEOTIDE SEQUENCE [LARGE SCALE GENOMIC DNA]</scope>
    <source>
        <strain evidence="1 2">DSM 108380</strain>
    </source>
</reference>
<gene>
    <name evidence="1" type="ORF">G7Y89_g3807</name>
</gene>
<protein>
    <submittedName>
        <fullName evidence="1">Uncharacterized protein</fullName>
    </submittedName>
</protein>